<keyword evidence="3" id="KW-0853">WD repeat</keyword>
<keyword evidence="2" id="KW-0963">Cytoplasm</keyword>
<evidence type="ECO:0000256" key="4">
    <source>
        <dbReference type="ARBA" id="ARBA00022737"/>
    </source>
</evidence>
<keyword evidence="6" id="KW-0206">Cytoskeleton</keyword>
<dbReference type="Pfam" id="PF00400">
    <property type="entry name" value="WD40"/>
    <property type="match status" value="1"/>
</dbReference>
<feature type="coiled-coil region" evidence="8">
    <location>
        <begin position="557"/>
        <end position="584"/>
    </location>
</feature>
<dbReference type="InterPro" id="IPR055439">
    <property type="entry name" value="Beta-prop_EML_1st"/>
</dbReference>
<organism evidence="10 11">
    <name type="scientific">Limulus polyphemus</name>
    <name type="common">Atlantic horseshoe crab</name>
    <dbReference type="NCBI Taxonomy" id="6850"/>
    <lineage>
        <taxon>Eukaryota</taxon>
        <taxon>Metazoa</taxon>
        <taxon>Ecdysozoa</taxon>
        <taxon>Arthropoda</taxon>
        <taxon>Chelicerata</taxon>
        <taxon>Merostomata</taxon>
        <taxon>Xiphosura</taxon>
        <taxon>Limulidae</taxon>
        <taxon>Limulus</taxon>
    </lineage>
</organism>
<keyword evidence="10" id="KW-1185">Reference proteome</keyword>
<feature type="domain" description="EML-like first beta-propeller" evidence="9">
    <location>
        <begin position="95"/>
        <end position="300"/>
    </location>
</feature>
<name>A0ABM1S7Z5_LIMPO</name>
<dbReference type="RefSeq" id="XP_022239750.1">
    <property type="nucleotide sequence ID" value="XM_022384042.1"/>
</dbReference>
<evidence type="ECO:0000259" key="9">
    <source>
        <dbReference type="Pfam" id="PF23409"/>
    </source>
</evidence>
<evidence type="ECO:0000256" key="3">
    <source>
        <dbReference type="ARBA" id="ARBA00022574"/>
    </source>
</evidence>
<comment type="subcellular location">
    <subcellularLocation>
        <location evidence="1">Cytoplasm</location>
        <location evidence="1">Cytoskeleton</location>
        <location evidence="1">Cilium axoneme</location>
    </subcellularLocation>
</comment>
<keyword evidence="5 8" id="KW-0175">Coiled coil</keyword>
<reference evidence="11" key="1">
    <citation type="submission" date="2025-08" db="UniProtKB">
        <authorList>
            <consortium name="RefSeq"/>
        </authorList>
    </citation>
    <scope>IDENTIFICATION</scope>
    <source>
        <tissue evidence="11">Muscle</tissue>
    </source>
</reference>
<dbReference type="GeneID" id="106457949"/>
<evidence type="ECO:0000313" key="11">
    <source>
        <dbReference type="RefSeq" id="XP_022239750.1"/>
    </source>
</evidence>
<evidence type="ECO:0000256" key="6">
    <source>
        <dbReference type="ARBA" id="ARBA00023212"/>
    </source>
</evidence>
<dbReference type="InterPro" id="IPR015943">
    <property type="entry name" value="WD40/YVTN_repeat-like_dom_sf"/>
</dbReference>
<dbReference type="Proteomes" id="UP000694941">
    <property type="component" value="Unplaced"/>
</dbReference>
<evidence type="ECO:0000313" key="10">
    <source>
        <dbReference type="Proteomes" id="UP000694941"/>
    </source>
</evidence>
<dbReference type="PANTHER" id="PTHR14885">
    <property type="entry name" value="CILIA- AND FLAGELLA-ASSOCIATED PROTEIN 43-RELATED"/>
    <property type="match status" value="1"/>
</dbReference>
<evidence type="ECO:0000256" key="1">
    <source>
        <dbReference type="ARBA" id="ARBA00004430"/>
    </source>
</evidence>
<proteinExistence type="predicted"/>
<evidence type="ECO:0000256" key="7">
    <source>
        <dbReference type="ARBA" id="ARBA00023273"/>
    </source>
</evidence>
<accession>A0ABM1S7Z5</accession>
<dbReference type="SMART" id="SM00320">
    <property type="entry name" value="WD40"/>
    <property type="match status" value="6"/>
</dbReference>
<keyword evidence="7" id="KW-0966">Cell projection</keyword>
<evidence type="ECO:0000256" key="8">
    <source>
        <dbReference type="SAM" id="Coils"/>
    </source>
</evidence>
<protein>
    <submittedName>
        <fullName evidence="11">Cilia- and flagella-associated protein 44-like</fullName>
    </submittedName>
</protein>
<evidence type="ECO:0000256" key="5">
    <source>
        <dbReference type="ARBA" id="ARBA00023054"/>
    </source>
</evidence>
<sequence length="784" mass="88601">MAVMEGEGIVAMEYNLEDIGTKPIMELGVHNSGFHEHFIEMIHCFGYQSSKGPNLQLLDHNTAIIAAGSFAVLLNIKTKEQRHLQTVCGGSVGHINVHPNHSFFAVAEKGKNPPIAIFDFPSLNIFKILTGGTSKSYAFVDFSPEGDLLASIGGEPDYLLTIWQWKKESILLRTKAYSQDVYRVTFSPFLQGQLTTSGMGHIKFWKMAQTFTGLKLHGEVGRFGKAEISDIHGYIELPDGKVISGSESGLLLLWDGALIKAQIRQKNGKPCHNGIIYQVLLEEGELYTIGSDGWIKVWDFESIDAADPEEEAGFLELSAMNELLVENKADLRHIVKSLDSSDDCIWYAQDGGGALWHLDMSFGLTMKTPFRIFEYPGGSVTGCMMSPSSHLLAVSDTKGIVRIYDTLSREMFLKRCFENGTTCLLWLPLSVDHEGASFLVGFEDGVVRWLAVAPDQSKEKLQIKLVQASKPHSSCLSCLSINSTGTMLATGSYDHTIFFFLISSQKFSPLGFVHIGSPAIHLVWIQSSWKEESNDIVTSEHLSLEQECQLAQKIQYQKQLEVQRQTIQQKMVTLKQNFNKLLQKDENSPVYFRVEKQKYAVDPKIREALKLERDRNKECVKMQFTWEKEKQAIALQKLEKWFRDPIEWELVTLKGFLSKEELSTFRMTYLPKQLRQEIEKFKMRDFLMETDTKNLESEIIGSSQNLAEKGSISSVKRTSSDSRSRSVSIKHKLDDRLVRAAQKLDIKQQRKITRQAKILLFFVMALAMQSAVGLSTDNFTDNFM</sequence>
<keyword evidence="4" id="KW-0677">Repeat</keyword>
<dbReference type="InterPro" id="IPR036322">
    <property type="entry name" value="WD40_repeat_dom_sf"/>
</dbReference>
<gene>
    <name evidence="11" type="primary">LOC106457949</name>
</gene>
<dbReference type="SUPFAM" id="SSF50978">
    <property type="entry name" value="WD40 repeat-like"/>
    <property type="match status" value="1"/>
</dbReference>
<evidence type="ECO:0000256" key="2">
    <source>
        <dbReference type="ARBA" id="ARBA00022490"/>
    </source>
</evidence>
<dbReference type="PANTHER" id="PTHR14885:SF3">
    <property type="entry name" value="CILIA- AND FLAGELLA-ASSOCIATED PROTEIN 44"/>
    <property type="match status" value="1"/>
</dbReference>
<dbReference type="InterPro" id="IPR001680">
    <property type="entry name" value="WD40_rpt"/>
</dbReference>
<dbReference type="Pfam" id="PF23409">
    <property type="entry name" value="Beta-prop_EML"/>
    <property type="match status" value="1"/>
</dbReference>
<dbReference type="Gene3D" id="2.130.10.10">
    <property type="entry name" value="YVTN repeat-like/Quinoprotein amine dehydrogenase"/>
    <property type="match status" value="2"/>
</dbReference>